<proteinExistence type="predicted"/>
<keyword evidence="2" id="KW-1185">Reference proteome</keyword>
<comment type="caution">
    <text evidence="1">The sequence shown here is derived from an EMBL/GenBank/DDBJ whole genome shotgun (WGS) entry which is preliminary data.</text>
</comment>
<sequence>MQLLFCPICGTKAYFHNLICPCGADLYFDPEQGQFRTDGPACANRERIACNWVGERGLCRSCLMSPTIPPLSVEGNLELLAGAERGKRWVLANLARWGWFTDADADPGPRPQFLMLSERTGQQDDVRVMMGHQNGIITINVVEADDEIRFHRKNRLGERYRSMVGHFRHEIAHFLFERLEVTPGFLPAFRPVFGDETQDYGAALARHYAAPRDPGEEFITPYATAHPHEDWAETCAHFLHLVDMTDSFMASGLMAPQVPSKDYDAYADPDSTRLFQIASVVALAVNDINRALDNPDLYPFVLTPRIRQKLSFAHDWVTRPR</sequence>
<dbReference type="Pfam" id="PF15887">
    <property type="entry name" value="Peptidase_Mx"/>
    <property type="match status" value="1"/>
</dbReference>
<dbReference type="Proteomes" id="UP001597213">
    <property type="component" value="Unassembled WGS sequence"/>
</dbReference>
<dbReference type="InterPro" id="IPR031321">
    <property type="entry name" value="UCP012641"/>
</dbReference>
<name>A0ABW4RCL0_9RHOB</name>
<evidence type="ECO:0000313" key="1">
    <source>
        <dbReference type="EMBL" id="MFD1883847.1"/>
    </source>
</evidence>
<evidence type="ECO:0000313" key="2">
    <source>
        <dbReference type="Proteomes" id="UP001597213"/>
    </source>
</evidence>
<dbReference type="EMBL" id="JBHUEN010000053">
    <property type="protein sequence ID" value="MFD1883847.1"/>
    <property type="molecule type" value="Genomic_DNA"/>
</dbReference>
<gene>
    <name evidence="1" type="ORF">ACFSCT_19220</name>
</gene>
<protein>
    <submittedName>
        <fullName evidence="1">Zinc-binding metallopeptidase</fullName>
    </submittedName>
</protein>
<dbReference type="RefSeq" id="WP_379145511.1">
    <property type="nucleotide sequence ID" value="NZ_JBHUEN010000053.1"/>
</dbReference>
<accession>A0ABW4RCL0</accession>
<dbReference type="Gene3D" id="3.40.390.70">
    <property type="match status" value="1"/>
</dbReference>
<organism evidence="1 2">
    <name type="scientific">Paracoccus pacificus</name>
    <dbReference type="NCBI Taxonomy" id="1463598"/>
    <lineage>
        <taxon>Bacteria</taxon>
        <taxon>Pseudomonadati</taxon>
        <taxon>Pseudomonadota</taxon>
        <taxon>Alphaproteobacteria</taxon>
        <taxon>Rhodobacterales</taxon>
        <taxon>Paracoccaceae</taxon>
        <taxon>Paracoccus</taxon>
    </lineage>
</organism>
<reference evidence="2" key="1">
    <citation type="journal article" date="2019" name="Int. J. Syst. Evol. Microbiol.">
        <title>The Global Catalogue of Microorganisms (GCM) 10K type strain sequencing project: providing services to taxonomists for standard genome sequencing and annotation.</title>
        <authorList>
            <consortium name="The Broad Institute Genomics Platform"/>
            <consortium name="The Broad Institute Genome Sequencing Center for Infectious Disease"/>
            <person name="Wu L."/>
            <person name="Ma J."/>
        </authorList>
    </citation>
    <scope>NUCLEOTIDE SEQUENCE [LARGE SCALE GENOMIC DNA]</scope>
    <source>
        <strain evidence="2">CCUG 56029</strain>
    </source>
</reference>